<keyword evidence="3" id="KW-1185">Reference proteome</keyword>
<gene>
    <name evidence="2" type="ORF">CDAR_92941</name>
</gene>
<evidence type="ECO:0000256" key="1">
    <source>
        <dbReference type="SAM" id="MobiDB-lite"/>
    </source>
</evidence>
<comment type="caution">
    <text evidence="2">The sequence shown here is derived from an EMBL/GenBank/DDBJ whole genome shotgun (WGS) entry which is preliminary data.</text>
</comment>
<dbReference type="AlphaFoldDB" id="A0AAV4PLE6"/>
<proteinExistence type="predicted"/>
<dbReference type="EMBL" id="BPLQ01003001">
    <property type="protein sequence ID" value="GIX96981.1"/>
    <property type="molecule type" value="Genomic_DNA"/>
</dbReference>
<dbReference type="Proteomes" id="UP001054837">
    <property type="component" value="Unassembled WGS sequence"/>
</dbReference>
<evidence type="ECO:0000313" key="3">
    <source>
        <dbReference type="Proteomes" id="UP001054837"/>
    </source>
</evidence>
<name>A0AAV4PLE6_9ARAC</name>
<evidence type="ECO:0000313" key="2">
    <source>
        <dbReference type="EMBL" id="GIX96981.1"/>
    </source>
</evidence>
<feature type="region of interest" description="Disordered" evidence="1">
    <location>
        <begin position="1"/>
        <end position="50"/>
    </location>
</feature>
<organism evidence="2 3">
    <name type="scientific">Caerostris darwini</name>
    <dbReference type="NCBI Taxonomy" id="1538125"/>
    <lineage>
        <taxon>Eukaryota</taxon>
        <taxon>Metazoa</taxon>
        <taxon>Ecdysozoa</taxon>
        <taxon>Arthropoda</taxon>
        <taxon>Chelicerata</taxon>
        <taxon>Arachnida</taxon>
        <taxon>Araneae</taxon>
        <taxon>Araneomorphae</taxon>
        <taxon>Entelegynae</taxon>
        <taxon>Araneoidea</taxon>
        <taxon>Araneidae</taxon>
        <taxon>Caerostris</taxon>
    </lineage>
</organism>
<protein>
    <submittedName>
        <fullName evidence="2">Uncharacterized protein</fullName>
    </submittedName>
</protein>
<sequence length="98" mass="10472">MSGPPMTKRYQALKIGSRRGRRGGGGMDGKEGKTKNARRSKGSATSRGTVVCHSGDLSTAVDKGVVVGYVFNFNGCRLLLSGRFYLHSGPFLEKYVGS</sequence>
<reference evidence="2 3" key="1">
    <citation type="submission" date="2021-06" db="EMBL/GenBank/DDBJ databases">
        <title>Caerostris darwini draft genome.</title>
        <authorList>
            <person name="Kono N."/>
            <person name="Arakawa K."/>
        </authorList>
    </citation>
    <scope>NUCLEOTIDE SEQUENCE [LARGE SCALE GENOMIC DNA]</scope>
</reference>
<accession>A0AAV4PLE6</accession>